<gene>
    <name evidence="3" type="ORF">HIM_11761</name>
</gene>
<dbReference type="EMBL" id="KQ030803">
    <property type="protein sequence ID" value="KJZ68843.1"/>
    <property type="molecule type" value="Genomic_DNA"/>
</dbReference>
<proteinExistence type="predicted"/>
<organism evidence="3 4">
    <name type="scientific">Hirsutella minnesotensis 3608</name>
    <dbReference type="NCBI Taxonomy" id="1043627"/>
    <lineage>
        <taxon>Eukaryota</taxon>
        <taxon>Fungi</taxon>
        <taxon>Dikarya</taxon>
        <taxon>Ascomycota</taxon>
        <taxon>Pezizomycotina</taxon>
        <taxon>Sordariomycetes</taxon>
        <taxon>Hypocreomycetidae</taxon>
        <taxon>Hypocreales</taxon>
        <taxon>Ophiocordycipitaceae</taxon>
        <taxon>Hirsutella</taxon>
    </lineage>
</organism>
<keyword evidence="4" id="KW-1185">Reference proteome</keyword>
<accession>A0A0F7ZR19</accession>
<reference evidence="3 4" key="1">
    <citation type="journal article" date="2014" name="Genome Biol. Evol.">
        <title>Comparative genomics and transcriptomics analyses reveal divergent lifestyle features of nematode endoparasitic fungus Hirsutella minnesotensis.</title>
        <authorList>
            <person name="Lai Y."/>
            <person name="Liu K."/>
            <person name="Zhang X."/>
            <person name="Zhang X."/>
            <person name="Li K."/>
            <person name="Wang N."/>
            <person name="Shu C."/>
            <person name="Wu Y."/>
            <person name="Wang C."/>
            <person name="Bushley K.E."/>
            <person name="Xiang M."/>
            <person name="Liu X."/>
        </authorList>
    </citation>
    <scope>NUCLEOTIDE SEQUENCE [LARGE SCALE GENOMIC DNA]</scope>
    <source>
        <strain evidence="3 4">3608</strain>
    </source>
</reference>
<evidence type="ECO:0000313" key="4">
    <source>
        <dbReference type="Proteomes" id="UP000054481"/>
    </source>
</evidence>
<feature type="domain" description="DUF6570" evidence="2">
    <location>
        <begin position="226"/>
        <end position="355"/>
    </location>
</feature>
<protein>
    <recommendedName>
        <fullName evidence="2">DUF6570 domain-containing protein</fullName>
    </recommendedName>
</protein>
<dbReference type="InterPro" id="IPR046700">
    <property type="entry name" value="DUF6570"/>
</dbReference>
<dbReference type="OrthoDB" id="5094222at2759"/>
<feature type="compositionally biased region" description="Low complexity" evidence="1">
    <location>
        <begin position="24"/>
        <end position="37"/>
    </location>
</feature>
<evidence type="ECO:0000313" key="3">
    <source>
        <dbReference type="EMBL" id="KJZ68843.1"/>
    </source>
</evidence>
<feature type="region of interest" description="Disordered" evidence="1">
    <location>
        <begin position="375"/>
        <end position="395"/>
    </location>
</feature>
<name>A0A0F7ZR19_9HYPO</name>
<evidence type="ECO:0000259" key="2">
    <source>
        <dbReference type="Pfam" id="PF20209"/>
    </source>
</evidence>
<dbReference type="AlphaFoldDB" id="A0A0F7ZR19"/>
<dbReference type="Pfam" id="PF20209">
    <property type="entry name" value="DUF6570"/>
    <property type="match status" value="1"/>
</dbReference>
<dbReference type="Proteomes" id="UP000054481">
    <property type="component" value="Unassembled WGS sequence"/>
</dbReference>
<evidence type="ECO:0000256" key="1">
    <source>
        <dbReference type="SAM" id="MobiDB-lite"/>
    </source>
</evidence>
<feature type="region of interest" description="Disordered" evidence="1">
    <location>
        <begin position="1"/>
        <end position="71"/>
    </location>
</feature>
<sequence length="535" mass="60160">MRNIALRLSPRRATKRTESLANLTPPRRTAPTPASASGFQPPATPALFRGPEPPPQGVPRPLLGPSTPSAGEGLSPILPVLGLPTVVLGTPIPPTLIPQGTLPTAPVVLGTPILEDPPPTTPSTLPQAHRRGRYTRQGTFNPRTRPQPQERQFDRIVDPPLTGDLSLPALSEEDQVLVREFHTALTEDKMHSCVRCKERWFDMKLNVLKICSRCISRDGKRGPNEPYFFSAANNLDFGEVPGNLPDLTMVEEMLIARVHVHVKVLQVRGAQYKYRGHVVHFLCNVGRLFEELPVLSEELDIVLLRPPDMEEGPRFQQQFSRDFRVRRSCLLTWLYYLQRHHPGYRDIVVRQDRLQRLPLDGSIVASIASQVADIPDGEVPQGPVEEGVEEDPSDADASAIPNLQVTDTELNALQSRLLNGAPDPEHMANLEHIPLSAQAQHQVPLPSIRRTPINEFNRSQPLLTLAFPTLYPDGKADFVEPRLRSITYQDYLAHAMRWRNGRFARHKTWPFVALNTLLRAQRKRWLCLTSQRLRL</sequence>